<gene>
    <name evidence="8" type="ORF">RRSL_04783</name>
</gene>
<dbReference type="InterPro" id="IPR001670">
    <property type="entry name" value="ADH_Fe/GldA"/>
</dbReference>
<dbReference type="Pfam" id="PF25137">
    <property type="entry name" value="ADH_Fe_C"/>
    <property type="match status" value="1"/>
</dbReference>
<dbReference type="GO" id="GO:0046872">
    <property type="term" value="F:metal ion binding"/>
    <property type="evidence" value="ECO:0007669"/>
    <property type="project" value="InterPro"/>
</dbReference>
<dbReference type="GO" id="GO:0004022">
    <property type="term" value="F:alcohol dehydrogenase (NAD+) activity"/>
    <property type="evidence" value="ECO:0007669"/>
    <property type="project" value="TreeGrafter"/>
</dbReference>
<keyword evidence="4" id="KW-0520">NAD</keyword>
<evidence type="ECO:0000259" key="7">
    <source>
        <dbReference type="Pfam" id="PF25137"/>
    </source>
</evidence>
<dbReference type="PANTHER" id="PTHR11496:SF102">
    <property type="entry name" value="ALCOHOL DEHYDROGENASE 4"/>
    <property type="match status" value="1"/>
</dbReference>
<dbReference type="EMBL" id="AAKL01000001">
    <property type="protein sequence ID" value="EAP74911.1"/>
    <property type="molecule type" value="Genomic_DNA"/>
</dbReference>
<dbReference type="Pfam" id="PF00465">
    <property type="entry name" value="Fe-ADH"/>
    <property type="match status" value="1"/>
</dbReference>
<feature type="domain" description="Fe-containing alcohol dehydrogenase-like C-terminal" evidence="7">
    <location>
        <begin position="251"/>
        <end position="440"/>
    </location>
</feature>
<evidence type="ECO:0000256" key="2">
    <source>
        <dbReference type="ARBA" id="ARBA00007358"/>
    </source>
</evidence>
<dbReference type="Gene3D" id="3.40.50.1970">
    <property type="match status" value="1"/>
</dbReference>
<evidence type="ECO:0000256" key="5">
    <source>
        <dbReference type="SAM" id="MobiDB-lite"/>
    </source>
</evidence>
<dbReference type="InterPro" id="IPR056798">
    <property type="entry name" value="ADH_Fe_C"/>
</dbReference>
<comment type="cofactor">
    <cofactor evidence="1">
        <name>Fe cation</name>
        <dbReference type="ChEBI" id="CHEBI:24875"/>
    </cofactor>
</comment>
<name>A0AB33VJ72_RALSU</name>
<evidence type="ECO:0000256" key="3">
    <source>
        <dbReference type="ARBA" id="ARBA00023002"/>
    </source>
</evidence>
<comment type="similarity">
    <text evidence="2">Belongs to the iron-containing alcohol dehydrogenase family.</text>
</comment>
<protein>
    <submittedName>
        <fullName evidence="8">1,3-propanediol dehydrogenase</fullName>
        <ecNumber evidence="8">1.1.1.202</ecNumber>
    </submittedName>
</protein>
<organism evidence="8 9">
    <name type="scientific">Ralstonia solanacearum (strain UW551)</name>
    <dbReference type="NCBI Taxonomy" id="342110"/>
    <lineage>
        <taxon>Bacteria</taxon>
        <taxon>Pseudomonadati</taxon>
        <taxon>Pseudomonadota</taxon>
        <taxon>Betaproteobacteria</taxon>
        <taxon>Burkholderiales</taxon>
        <taxon>Burkholderiaceae</taxon>
        <taxon>Ralstonia</taxon>
        <taxon>Ralstonia solanacearum species complex</taxon>
    </lineage>
</organism>
<dbReference type="SUPFAM" id="SSF56796">
    <property type="entry name" value="Dehydroquinate synthase-like"/>
    <property type="match status" value="1"/>
</dbReference>
<dbReference type="PANTHER" id="PTHR11496">
    <property type="entry name" value="ALCOHOL DEHYDROGENASE"/>
    <property type="match status" value="1"/>
</dbReference>
<keyword evidence="3 8" id="KW-0560">Oxidoreductase</keyword>
<comment type="caution">
    <text evidence="8">The sequence shown here is derived from an EMBL/GenBank/DDBJ whole genome shotgun (WGS) entry which is preliminary data.</text>
</comment>
<accession>A0AB33VJ72</accession>
<dbReference type="Proteomes" id="UP000005933">
    <property type="component" value="Unassembled WGS sequence"/>
</dbReference>
<dbReference type="Gene3D" id="1.20.1090.10">
    <property type="entry name" value="Dehydroquinate synthase-like - alpha domain"/>
    <property type="match status" value="1"/>
</dbReference>
<feature type="compositionally biased region" description="Basic residues" evidence="5">
    <location>
        <begin position="28"/>
        <end position="41"/>
    </location>
</feature>
<dbReference type="FunFam" id="3.40.50.1970:FF:000003">
    <property type="entry name" value="Alcohol dehydrogenase, iron-containing"/>
    <property type="match status" value="1"/>
</dbReference>
<evidence type="ECO:0000259" key="6">
    <source>
        <dbReference type="Pfam" id="PF00465"/>
    </source>
</evidence>
<evidence type="ECO:0000313" key="9">
    <source>
        <dbReference type="Proteomes" id="UP000005933"/>
    </source>
</evidence>
<dbReference type="InterPro" id="IPR018211">
    <property type="entry name" value="ADH_Fe_CS"/>
</dbReference>
<dbReference type="GO" id="GO:0047516">
    <property type="term" value="F:1,3-propanediol dehydrogenase activity"/>
    <property type="evidence" value="ECO:0007669"/>
    <property type="project" value="UniProtKB-EC"/>
</dbReference>
<evidence type="ECO:0000256" key="1">
    <source>
        <dbReference type="ARBA" id="ARBA00001962"/>
    </source>
</evidence>
<reference evidence="8 9" key="1">
    <citation type="journal article" date="2006" name="Mol. Plant Microbe Interact.">
        <title>Identification of open reading frames unique to a select agent: Ralstonia solanacearum race 3 biovar 2.</title>
        <authorList>
            <person name="Gabriel D.W."/>
            <person name="Allen C."/>
            <person name="Schell M."/>
            <person name="Denny T.P."/>
            <person name="Greenberg J.T."/>
            <person name="Duan Y.P."/>
            <person name="Flores-Cruz Z."/>
            <person name="Huang Q."/>
            <person name="Clifford J.M."/>
            <person name="Presting G."/>
            <person name="Gonzalez E.T."/>
            <person name="Reddy J."/>
            <person name="Elphinstone J."/>
            <person name="Swanson J."/>
            <person name="Yao J."/>
            <person name="Mulholland V."/>
            <person name="Liu L."/>
            <person name="Farmerie W."/>
            <person name="Patnaikuni M."/>
            <person name="Balogh B."/>
            <person name="Norman D."/>
            <person name="Alvarez A."/>
            <person name="Castillo J.A."/>
            <person name="Jones J."/>
            <person name="Saddler G."/>
            <person name="Walunas T."/>
            <person name="Zhukov A."/>
            <person name="Mikhailova N."/>
        </authorList>
    </citation>
    <scope>NUCLEOTIDE SEQUENCE [LARGE SCALE GENOMIC DNA]</scope>
    <source>
        <strain evidence="8 9">UW551</strain>
    </source>
</reference>
<dbReference type="AlphaFoldDB" id="A0AB33VJ72"/>
<feature type="region of interest" description="Disordered" evidence="5">
    <location>
        <begin position="15"/>
        <end position="58"/>
    </location>
</feature>
<proteinExistence type="inferred from homology"/>
<dbReference type="PROSITE" id="PS00913">
    <property type="entry name" value="ADH_IRON_1"/>
    <property type="match status" value="1"/>
</dbReference>
<evidence type="ECO:0000313" key="8">
    <source>
        <dbReference type="EMBL" id="EAP74911.1"/>
    </source>
</evidence>
<evidence type="ECO:0000256" key="4">
    <source>
        <dbReference type="ARBA" id="ARBA00023027"/>
    </source>
</evidence>
<dbReference type="EC" id="1.1.1.202" evidence="8"/>
<feature type="domain" description="Alcohol dehydrogenase iron-type/glycerol dehydrogenase GldA" evidence="6">
    <location>
        <begin position="72"/>
        <end position="240"/>
    </location>
</feature>
<sequence length="441" mass="46835">MSPCRAARRALRSGELGNHRAIRSQPRIAHRCHARSGRRQAQRPDRPTGHAPGTANRTHPATADMAYIYYLTHIHLGYDALARLPAECARVGIRRPLIVTDKGVVAAGLVQCALDMLGAGHVPVFDDTPSNPTEAMVMAAAACYRHHDCDGLIAVGGGSAIDLAKGAALAATHAGGLARYATVEGGSDRITDAVPPLIAVPTTAGSGSEVARGAALIVEDGRKLSFHSWHLMPRSAICDPGLTLGLPATLTAGTGMDAIAHCIETFLAPAFNPPAEGIALDGLERAWAHIERATRDGRDRDARLQMMRASLQGAMAFQKGVGCAHALSHAIGGETRLHHGTLNAVLLPAVLRFNETAASVVQNRRYVRLRRAMGLPAEADIAQAVFEMNVRLGLPTGLKPLGVDASLFDRVIGAARTDYCHRTNPREATPADYRRLLSESL</sequence>
<dbReference type="CDD" id="cd14861">
    <property type="entry name" value="Fe-ADH-like"/>
    <property type="match status" value="1"/>
</dbReference>
<dbReference type="InterPro" id="IPR039697">
    <property type="entry name" value="Alcohol_dehydrogenase_Fe"/>
</dbReference>